<accession>A0A9Q1HFS3</accession>
<dbReference type="PANTHER" id="PTHR24401">
    <property type="entry name" value="SI:CH211-243P7.3-RELATED"/>
    <property type="match status" value="1"/>
</dbReference>
<sequence length="313" mass="35441">MWATNVGNEIGQVLISVITTGEGHALIPMAEGLMARYSSAGVPAPEALYVDRDCCGSTPVRKLFHLWKDVPIRLDIWHFMRRIAGGVTSENHMLYAGFMNQLSRCLFEWDNDDLLALKEAKLHELQARDIFPHDTNILGHISKRELALHCRRRTRGADETATLIKKLLDCYKGAVDTMGVPLLKADAMATIWEKQQHHVSCIQDPPGVQLYIQTGSMRKGNRLLPTYRFFYFLFFFPYFSGTLANEVLFQAYIVEGLARWNQNWASAAQGVSREEPVSYSQSLREATNQLSEAVIGKKILPSFRSPRIYTGML</sequence>
<keyword evidence="2" id="KW-1185">Reference proteome</keyword>
<dbReference type="OrthoDB" id="10058592at2759"/>
<dbReference type="EMBL" id="JAIZAY010000004">
    <property type="protein sequence ID" value="KAJ8044295.1"/>
    <property type="molecule type" value="Genomic_DNA"/>
</dbReference>
<reference evidence="1" key="1">
    <citation type="submission" date="2021-10" db="EMBL/GenBank/DDBJ databases">
        <title>Tropical sea cucumber genome reveals ecological adaptation and Cuvierian tubules defense mechanism.</title>
        <authorList>
            <person name="Chen T."/>
        </authorList>
    </citation>
    <scope>NUCLEOTIDE SEQUENCE</scope>
    <source>
        <strain evidence="1">Nanhai2018</strain>
        <tissue evidence="1">Muscle</tissue>
    </source>
</reference>
<organism evidence="1 2">
    <name type="scientific">Holothuria leucospilota</name>
    <name type="common">Black long sea cucumber</name>
    <name type="synonym">Mertensiothuria leucospilota</name>
    <dbReference type="NCBI Taxonomy" id="206669"/>
    <lineage>
        <taxon>Eukaryota</taxon>
        <taxon>Metazoa</taxon>
        <taxon>Echinodermata</taxon>
        <taxon>Eleutherozoa</taxon>
        <taxon>Echinozoa</taxon>
        <taxon>Holothuroidea</taxon>
        <taxon>Aspidochirotacea</taxon>
        <taxon>Aspidochirotida</taxon>
        <taxon>Holothuriidae</taxon>
        <taxon>Holothuria</taxon>
    </lineage>
</organism>
<comment type="caution">
    <text evidence="1">The sequence shown here is derived from an EMBL/GenBank/DDBJ whole genome shotgun (WGS) entry which is preliminary data.</text>
</comment>
<evidence type="ECO:0000313" key="1">
    <source>
        <dbReference type="EMBL" id="KAJ8044295.1"/>
    </source>
</evidence>
<dbReference type="AlphaFoldDB" id="A0A9Q1HFS3"/>
<dbReference type="PANTHER" id="PTHR24401:SF29">
    <property type="entry name" value="SI:CH211-243P7.3-RELATED"/>
    <property type="match status" value="1"/>
</dbReference>
<name>A0A9Q1HFS3_HOLLE</name>
<dbReference type="Proteomes" id="UP001152320">
    <property type="component" value="Chromosome 4"/>
</dbReference>
<evidence type="ECO:0000313" key="2">
    <source>
        <dbReference type="Proteomes" id="UP001152320"/>
    </source>
</evidence>
<gene>
    <name evidence="1" type="ORF">HOLleu_11725</name>
</gene>
<protein>
    <submittedName>
        <fullName evidence="1">Uncharacterized protein</fullName>
    </submittedName>
</protein>
<proteinExistence type="predicted"/>